<evidence type="ECO:0000256" key="4">
    <source>
        <dbReference type="ARBA" id="ARBA00022840"/>
    </source>
</evidence>
<feature type="compositionally biased region" description="Low complexity" evidence="5">
    <location>
        <begin position="1"/>
        <end position="14"/>
    </location>
</feature>
<evidence type="ECO:0000259" key="7">
    <source>
        <dbReference type="Pfam" id="PF16177"/>
    </source>
</evidence>
<dbReference type="PANTHER" id="PTHR42921">
    <property type="entry name" value="ACETOACETYL-COA SYNTHETASE"/>
    <property type="match status" value="1"/>
</dbReference>
<feature type="region of interest" description="Disordered" evidence="5">
    <location>
        <begin position="1"/>
        <end position="20"/>
    </location>
</feature>
<organism evidence="8 9">
    <name type="scientific">Vandammella animalimorsus</name>
    <dbReference type="NCBI Taxonomy" id="2029117"/>
    <lineage>
        <taxon>Bacteria</taxon>
        <taxon>Pseudomonadati</taxon>
        <taxon>Pseudomonadota</taxon>
        <taxon>Betaproteobacteria</taxon>
        <taxon>Burkholderiales</taxon>
        <taxon>Comamonadaceae</taxon>
        <taxon>Vandammella</taxon>
    </lineage>
</organism>
<feature type="domain" description="AMP-dependent synthetase/ligase" evidence="6">
    <location>
        <begin position="116"/>
        <end position="507"/>
    </location>
</feature>
<reference evidence="8 9" key="1">
    <citation type="submission" date="2018-10" db="EMBL/GenBank/DDBJ databases">
        <title>Comamonadaceae CDC group NO-1 genome sequencing and assembly.</title>
        <authorList>
            <person name="Bernier A.-M."/>
            <person name="Bernard K."/>
        </authorList>
    </citation>
    <scope>NUCLEOTIDE SEQUENCE [LARGE SCALE GENOMIC DNA]</scope>
    <source>
        <strain evidence="8 9">NML180582</strain>
    </source>
</reference>
<dbReference type="PROSITE" id="PS00455">
    <property type="entry name" value="AMP_BINDING"/>
    <property type="match status" value="1"/>
</dbReference>
<comment type="similarity">
    <text evidence="1">Belongs to the ATP-dependent AMP-binding enzyme family.</text>
</comment>
<evidence type="ECO:0000313" key="9">
    <source>
        <dbReference type="Proteomes" id="UP000275180"/>
    </source>
</evidence>
<dbReference type="Proteomes" id="UP000275180">
    <property type="component" value="Unassembled WGS sequence"/>
</dbReference>
<keyword evidence="3" id="KW-0547">Nucleotide-binding</keyword>
<sequence>MSHTAPSSAPSAAPDIAPNTALNTAPYAPELRRYQAWLAQRHGLHFDDYDALWRWSTSEIEAFWQSIWDYFDVQSPTPHRRVLAENVMPGARWFEGAQVNMVQQMLRHVQPAHAAGLPAIIADNELGQVTTLSWPELRRQVAALALHMQALGVQPGERVAAYLPNIAQTIVAFMATASIGAVWSVCAPDMGVNAVLDRLRQIEPVLLLTVDGVVYGGKQLERRQISEQLRAALPSVRHAIVVGNLDADVQWAGYASFAELIARDDAAVRDFAPRWLPFDHPLWIVYSSGTTGLPKPIVHGHGGMMLVQLQLGALHNDLGCSYAPNSFGERYHWYSSTGWVMWNAQVAGLLRGTTLVIYDGSPSGPREQPDMGVLWRFAARHQVTFFGVGAAFYGLCAKAGLRPQQCGDLRRIRALGSTGSPLSEEVQNWGTAFMREAGVAGESGQGIWWCNVSGGTDFAGAFLGSHRDLPQTPGRLQCRMLGAAVQAWDEAGQAVIDQVGELVCTQPIPSMPLYLWNDADGSRYHHSYFDTYPAGKGRNPHGGDLPPQAGAVWRHGDWISIGADGSCVIYGRSDATINRHGLRMGTSELYSAVEALPEVLDSLVVDLEYLGRPSHMPLFVVLRPGLELDEALRQRIAQAIRQALSPRFVPDAIVQVAQVPRTLSGKKQELPIKKLLLGQPAEKVIHREAMANPECLDWYLAYAQQHCQAQAAAQGSVISKADAAQTKAQL</sequence>
<dbReference type="InterPro" id="IPR020845">
    <property type="entry name" value="AMP-binding_CS"/>
</dbReference>
<dbReference type="InterPro" id="IPR032387">
    <property type="entry name" value="ACAS_N"/>
</dbReference>
<dbReference type="GO" id="GO:0006629">
    <property type="term" value="P:lipid metabolic process"/>
    <property type="evidence" value="ECO:0007669"/>
    <property type="project" value="InterPro"/>
</dbReference>
<protein>
    <submittedName>
        <fullName evidence="8">Acetoacetate--CoA ligase</fullName>
        <ecNumber evidence="8">6.2.1.16</ecNumber>
    </submittedName>
</protein>
<evidence type="ECO:0000256" key="1">
    <source>
        <dbReference type="ARBA" id="ARBA00006432"/>
    </source>
</evidence>
<dbReference type="SUPFAM" id="SSF56801">
    <property type="entry name" value="Acetyl-CoA synthetase-like"/>
    <property type="match status" value="1"/>
</dbReference>
<evidence type="ECO:0000256" key="5">
    <source>
        <dbReference type="SAM" id="MobiDB-lite"/>
    </source>
</evidence>
<dbReference type="InterPro" id="IPR045851">
    <property type="entry name" value="AMP-bd_C_sf"/>
</dbReference>
<evidence type="ECO:0000313" key="8">
    <source>
        <dbReference type="EMBL" id="RMX10035.1"/>
    </source>
</evidence>
<keyword evidence="2 8" id="KW-0436">Ligase</keyword>
<dbReference type="GO" id="GO:0005524">
    <property type="term" value="F:ATP binding"/>
    <property type="evidence" value="ECO:0007669"/>
    <property type="project" value="UniProtKB-KW"/>
</dbReference>
<dbReference type="Gene3D" id="3.30.300.30">
    <property type="match status" value="1"/>
</dbReference>
<comment type="caution">
    <text evidence="8">The sequence shown here is derived from an EMBL/GenBank/DDBJ whole genome shotgun (WGS) entry which is preliminary data.</text>
</comment>
<dbReference type="Pfam" id="PF00501">
    <property type="entry name" value="AMP-binding"/>
    <property type="match status" value="1"/>
</dbReference>
<dbReference type="InterPro" id="IPR042099">
    <property type="entry name" value="ANL_N_sf"/>
</dbReference>
<name>A0A3M6R4E3_9BURK</name>
<dbReference type="InterPro" id="IPR000873">
    <property type="entry name" value="AMP-dep_synth/lig_dom"/>
</dbReference>
<dbReference type="PANTHER" id="PTHR42921:SF1">
    <property type="entry name" value="ACETOACETYL-COA SYNTHETASE"/>
    <property type="match status" value="1"/>
</dbReference>
<gene>
    <name evidence="8" type="ORF">EBQ34_12895</name>
</gene>
<dbReference type="RefSeq" id="WP_122245780.1">
    <property type="nucleotide sequence ID" value="NZ_RDQJ01000027.1"/>
</dbReference>
<evidence type="ECO:0000256" key="2">
    <source>
        <dbReference type="ARBA" id="ARBA00022598"/>
    </source>
</evidence>
<accession>A0A3M6R4E3</accession>
<dbReference type="Pfam" id="PF16177">
    <property type="entry name" value="ACAS_N"/>
    <property type="match status" value="1"/>
</dbReference>
<dbReference type="NCBIfam" id="TIGR01217">
    <property type="entry name" value="ac_ac_CoA_syn"/>
    <property type="match status" value="1"/>
</dbReference>
<dbReference type="InterPro" id="IPR005914">
    <property type="entry name" value="Acac_CoA_synth"/>
</dbReference>
<dbReference type="OrthoDB" id="9766486at2"/>
<evidence type="ECO:0000256" key="3">
    <source>
        <dbReference type="ARBA" id="ARBA00022741"/>
    </source>
</evidence>
<dbReference type="NCBIfam" id="NF002937">
    <property type="entry name" value="PRK03584.1"/>
    <property type="match status" value="1"/>
</dbReference>
<dbReference type="GO" id="GO:0030729">
    <property type="term" value="F:acetoacetate-CoA ligase activity"/>
    <property type="evidence" value="ECO:0007669"/>
    <property type="project" value="UniProtKB-EC"/>
</dbReference>
<evidence type="ECO:0000259" key="6">
    <source>
        <dbReference type="Pfam" id="PF00501"/>
    </source>
</evidence>
<dbReference type="EMBL" id="RDQJ01000027">
    <property type="protein sequence ID" value="RMX10035.1"/>
    <property type="molecule type" value="Genomic_DNA"/>
</dbReference>
<dbReference type="AlphaFoldDB" id="A0A3M6R4E3"/>
<dbReference type="EC" id="6.2.1.16" evidence="8"/>
<dbReference type="Gene3D" id="3.40.50.12780">
    <property type="entry name" value="N-terminal domain of ligase-like"/>
    <property type="match status" value="1"/>
</dbReference>
<proteinExistence type="inferred from homology"/>
<keyword evidence="4" id="KW-0067">ATP-binding</keyword>
<feature type="domain" description="Acetyl-coenzyme A synthetase N-terminal" evidence="7">
    <location>
        <begin position="49"/>
        <end position="102"/>
    </location>
</feature>